<dbReference type="EMBL" id="AFCI01000414">
    <property type="protein sequence ID" value="EHC39619.1"/>
    <property type="molecule type" value="Genomic_DNA"/>
</dbReference>
<dbReference type="SUPFAM" id="SSF53850">
    <property type="entry name" value="Periplasmic binding protein-like II"/>
    <property type="match status" value="1"/>
</dbReference>
<evidence type="ECO:0000313" key="5">
    <source>
        <dbReference type="Proteomes" id="UP000004906"/>
    </source>
</evidence>
<sequence>DSFRTLESGRAVAFMMDDALLAGERAKAKKPDNWEIVGKPQSQEAYGCMLRKNDPEFKKLMDDTIAQAQTSGEAEKWFDKWFKNPIPPKNLNMNFELSDEMKALFKAPNDKALN</sequence>
<feature type="non-terminal residue" evidence="4">
    <location>
        <position position="1"/>
    </location>
</feature>
<dbReference type="InterPro" id="IPR051455">
    <property type="entry name" value="Bact_solute-bind_prot3"/>
</dbReference>
<organism evidence="4 5">
    <name type="scientific">Salmonella enterica subsp. enterica serovar Adelaide str. A4-669</name>
    <dbReference type="NCBI Taxonomy" id="913063"/>
    <lineage>
        <taxon>Bacteria</taxon>
        <taxon>Pseudomonadati</taxon>
        <taxon>Pseudomonadota</taxon>
        <taxon>Gammaproteobacteria</taxon>
        <taxon>Enterobacterales</taxon>
        <taxon>Enterobacteriaceae</taxon>
        <taxon>Salmonella</taxon>
    </lineage>
</organism>
<name>A0A6C8GQW4_SALET</name>
<evidence type="ECO:0000256" key="2">
    <source>
        <dbReference type="ARBA" id="ARBA00022448"/>
    </source>
</evidence>
<comment type="similarity">
    <text evidence="1">Belongs to the bacterial solute-binding protein 3 family.</text>
</comment>
<comment type="caution">
    <text evidence="4">The sequence shown here is derived from an EMBL/GenBank/DDBJ whole genome shotgun (WGS) entry which is preliminary data.</text>
</comment>
<evidence type="ECO:0000256" key="1">
    <source>
        <dbReference type="ARBA" id="ARBA00010333"/>
    </source>
</evidence>
<evidence type="ECO:0000313" key="4">
    <source>
        <dbReference type="EMBL" id="EHC39619.1"/>
    </source>
</evidence>
<evidence type="ECO:0000256" key="3">
    <source>
        <dbReference type="ARBA" id="ARBA00022729"/>
    </source>
</evidence>
<gene>
    <name evidence="4" type="ORF">LTSEADE_1183</name>
</gene>
<dbReference type="Proteomes" id="UP000004906">
    <property type="component" value="Unassembled WGS sequence"/>
</dbReference>
<keyword evidence="3" id="KW-0732">Signal</keyword>
<accession>A0A6C8GQW4</accession>
<protein>
    <submittedName>
        <fullName evidence="4">Glutamate Aspartate periplasmic binding protein GltI</fullName>
    </submittedName>
</protein>
<dbReference type="GO" id="GO:0005576">
    <property type="term" value="C:extracellular region"/>
    <property type="evidence" value="ECO:0007669"/>
    <property type="project" value="TreeGrafter"/>
</dbReference>
<dbReference type="PANTHER" id="PTHR30085">
    <property type="entry name" value="AMINO ACID ABC TRANSPORTER PERMEASE"/>
    <property type="match status" value="1"/>
</dbReference>
<dbReference type="GO" id="GO:0030288">
    <property type="term" value="C:outer membrane-bounded periplasmic space"/>
    <property type="evidence" value="ECO:0007669"/>
    <property type="project" value="TreeGrafter"/>
</dbReference>
<dbReference type="Gene3D" id="3.40.190.10">
    <property type="entry name" value="Periplasmic binding protein-like II"/>
    <property type="match status" value="2"/>
</dbReference>
<keyword evidence="2" id="KW-0813">Transport</keyword>
<proteinExistence type="inferred from homology"/>
<reference evidence="4 5" key="1">
    <citation type="journal article" date="2011" name="BMC Genomics">
        <title>Genome sequencing reveals diversification of virulence factor content and possible host adaptation in distinct subpopulations of Salmonella enterica.</title>
        <authorList>
            <person name="den Bakker H.C."/>
            <person name="Moreno Switt A.I."/>
            <person name="Govoni G."/>
            <person name="Cummings C.A."/>
            <person name="Ranieri M.L."/>
            <person name="Degoricija L."/>
            <person name="Hoelzer K."/>
            <person name="Rodriguez-Rivera L.D."/>
            <person name="Brown S."/>
            <person name="Bolchacova E."/>
            <person name="Furtado M.R."/>
            <person name="Wiedmann M."/>
        </authorList>
    </citation>
    <scope>NUCLEOTIDE SEQUENCE [LARGE SCALE GENOMIC DNA]</scope>
    <source>
        <strain evidence="4 5">A4-669</strain>
    </source>
</reference>
<dbReference type="AlphaFoldDB" id="A0A6C8GQW4"/>
<dbReference type="PANTHER" id="PTHR30085:SF2">
    <property type="entry name" value="GLUTAMATE_ASPARTATE IMPORT SOLUTE-BINDING PROTEIN"/>
    <property type="match status" value="1"/>
</dbReference>
<dbReference type="GO" id="GO:0006865">
    <property type="term" value="P:amino acid transport"/>
    <property type="evidence" value="ECO:0007669"/>
    <property type="project" value="TreeGrafter"/>
</dbReference>